<dbReference type="InterPro" id="IPR005828">
    <property type="entry name" value="MFS_sugar_transport-like"/>
</dbReference>
<keyword evidence="8" id="KW-1185">Reference proteome</keyword>
<evidence type="ECO:0000259" key="6">
    <source>
        <dbReference type="PROSITE" id="PS50850"/>
    </source>
</evidence>
<feature type="transmembrane region" description="Helical" evidence="5">
    <location>
        <begin position="348"/>
        <end position="369"/>
    </location>
</feature>
<accession>A0A132BCR0</accession>
<dbReference type="InterPro" id="IPR005829">
    <property type="entry name" value="Sugar_transporter_CS"/>
</dbReference>
<keyword evidence="3 5" id="KW-1133">Transmembrane helix</keyword>
<sequence>MVSQNGSNPDRMPRASWIQGAKFLGMAGVGFFADGYLNITIGLVVPVLGYIYYKDQKNAVPTVPASVIKGGLSIGMIVGQLVFGVLGDAIGRKKIYGKELMITMFGTLMVIVLPTDLSHDGIVAWLTVWRIVTGVGIGADYPMSSTISAEHNPFGSRGKLVLAVFGSQGVGNLAAGIVFLVLLVAFKSSIAQDVNRLEWVWRLLLGIGIIPAAATLYARLRMRESVPYQKCEFNINVEHKGDGSRMEDAPRGLRQQWVDFKEYFSDIRHAKILFATSACWFLFDIAFYGINLNQSIILSQIGFGKGKTTWDTLHKLAIGNIIASAAGYLPGYYAAIPPIDILGRTRQQFIGCITLTCLYAIWAGVANIAPSGVLITIFTLSQFFLNCGGSATTFLIPVEVFPTRVRSTAHGISAASGKAGAVLTAFAFGSVTNAIGIRGVLGILSGVIFLVALLTLMIPETKGKTWKRSKMESCMARQLVTSLLRTSYLWLISPQLLDHLTKPTL</sequence>
<evidence type="ECO:0000256" key="4">
    <source>
        <dbReference type="ARBA" id="ARBA00023136"/>
    </source>
</evidence>
<keyword evidence="2 5" id="KW-0812">Transmembrane</keyword>
<evidence type="ECO:0000256" key="3">
    <source>
        <dbReference type="ARBA" id="ARBA00022989"/>
    </source>
</evidence>
<dbReference type="PROSITE" id="PS00217">
    <property type="entry name" value="SUGAR_TRANSPORT_2"/>
    <property type="match status" value="1"/>
</dbReference>
<evidence type="ECO:0000313" key="8">
    <source>
        <dbReference type="Proteomes" id="UP000070700"/>
    </source>
</evidence>
<feature type="transmembrane region" description="Helical" evidence="5">
    <location>
        <begin position="272"/>
        <end position="290"/>
    </location>
</feature>
<feature type="transmembrane region" description="Helical" evidence="5">
    <location>
        <begin position="435"/>
        <end position="458"/>
    </location>
</feature>
<dbReference type="STRING" id="149040.A0A132BCR0"/>
<comment type="subcellular location">
    <subcellularLocation>
        <location evidence="1">Membrane</location>
        <topology evidence="1">Multi-pass membrane protein</topology>
    </subcellularLocation>
</comment>
<dbReference type="InterPro" id="IPR020846">
    <property type="entry name" value="MFS_dom"/>
</dbReference>
<name>A0A132BCR0_MOLSC</name>
<evidence type="ECO:0000313" key="7">
    <source>
        <dbReference type="EMBL" id="KUJ10168.1"/>
    </source>
</evidence>
<reference evidence="7 8" key="1">
    <citation type="submission" date="2015-10" db="EMBL/GenBank/DDBJ databases">
        <title>Full genome of DAOMC 229536 Phialocephala scopiformis, a fungal endophyte of spruce producing the potent anti-insectan compound rugulosin.</title>
        <authorList>
            <consortium name="DOE Joint Genome Institute"/>
            <person name="Walker A.K."/>
            <person name="Frasz S.L."/>
            <person name="Seifert K.A."/>
            <person name="Miller J.D."/>
            <person name="Mondo S.J."/>
            <person name="Labutti K."/>
            <person name="Lipzen A."/>
            <person name="Dockter R."/>
            <person name="Kennedy M."/>
            <person name="Grigoriev I.V."/>
            <person name="Spatafora J.W."/>
        </authorList>
    </citation>
    <scope>NUCLEOTIDE SEQUENCE [LARGE SCALE GENOMIC DNA]</scope>
    <source>
        <strain evidence="7 8">CBS 120377</strain>
    </source>
</reference>
<dbReference type="PANTHER" id="PTHR24064">
    <property type="entry name" value="SOLUTE CARRIER FAMILY 22 MEMBER"/>
    <property type="match status" value="1"/>
</dbReference>
<feature type="transmembrane region" description="Helical" evidence="5">
    <location>
        <begin position="65"/>
        <end position="87"/>
    </location>
</feature>
<feature type="transmembrane region" description="Helical" evidence="5">
    <location>
        <begin position="160"/>
        <end position="187"/>
    </location>
</feature>
<dbReference type="Pfam" id="PF00083">
    <property type="entry name" value="Sugar_tr"/>
    <property type="match status" value="1"/>
</dbReference>
<dbReference type="AlphaFoldDB" id="A0A132BCR0"/>
<organism evidence="7 8">
    <name type="scientific">Mollisia scopiformis</name>
    <name type="common">Conifer needle endophyte fungus</name>
    <name type="synonym">Phialocephala scopiformis</name>
    <dbReference type="NCBI Taxonomy" id="149040"/>
    <lineage>
        <taxon>Eukaryota</taxon>
        <taxon>Fungi</taxon>
        <taxon>Dikarya</taxon>
        <taxon>Ascomycota</taxon>
        <taxon>Pezizomycotina</taxon>
        <taxon>Leotiomycetes</taxon>
        <taxon>Helotiales</taxon>
        <taxon>Mollisiaceae</taxon>
        <taxon>Mollisia</taxon>
    </lineage>
</organism>
<dbReference type="PROSITE" id="PS50850">
    <property type="entry name" value="MFS"/>
    <property type="match status" value="1"/>
</dbReference>
<dbReference type="KEGG" id="psco:LY89DRAFT_656823"/>
<feature type="transmembrane region" description="Helical" evidence="5">
    <location>
        <begin position="21"/>
        <end position="53"/>
    </location>
</feature>
<feature type="transmembrane region" description="Helical" evidence="5">
    <location>
        <begin position="199"/>
        <end position="220"/>
    </location>
</feature>
<dbReference type="GO" id="GO:0022857">
    <property type="term" value="F:transmembrane transporter activity"/>
    <property type="evidence" value="ECO:0007669"/>
    <property type="project" value="InterPro"/>
</dbReference>
<protein>
    <submittedName>
        <fullName evidence="7">MFS inorganic phosphate transporter</fullName>
    </submittedName>
</protein>
<dbReference type="InParanoid" id="A0A132BCR0"/>
<dbReference type="SUPFAM" id="SSF103473">
    <property type="entry name" value="MFS general substrate transporter"/>
    <property type="match status" value="1"/>
</dbReference>
<dbReference type="RefSeq" id="XP_018064523.1">
    <property type="nucleotide sequence ID" value="XM_018212406.1"/>
</dbReference>
<dbReference type="GeneID" id="28822132"/>
<dbReference type="OrthoDB" id="433512at2759"/>
<feature type="domain" description="Major facilitator superfamily (MFS) profile" evidence="6">
    <location>
        <begin position="23"/>
        <end position="463"/>
    </location>
</feature>
<proteinExistence type="predicted"/>
<evidence type="ECO:0000256" key="5">
    <source>
        <dbReference type="SAM" id="Phobius"/>
    </source>
</evidence>
<dbReference type="GO" id="GO:0016020">
    <property type="term" value="C:membrane"/>
    <property type="evidence" value="ECO:0007669"/>
    <property type="project" value="UniProtKB-SubCell"/>
</dbReference>
<dbReference type="CDD" id="cd17364">
    <property type="entry name" value="MFS_PhT"/>
    <property type="match status" value="1"/>
</dbReference>
<keyword evidence="4 5" id="KW-0472">Membrane</keyword>
<evidence type="ECO:0000256" key="1">
    <source>
        <dbReference type="ARBA" id="ARBA00004141"/>
    </source>
</evidence>
<dbReference type="EMBL" id="KQ947430">
    <property type="protein sequence ID" value="KUJ10168.1"/>
    <property type="molecule type" value="Genomic_DNA"/>
</dbReference>
<feature type="transmembrane region" description="Helical" evidence="5">
    <location>
        <begin position="316"/>
        <end position="336"/>
    </location>
</feature>
<gene>
    <name evidence="7" type="ORF">LY89DRAFT_656823</name>
</gene>
<dbReference type="InterPro" id="IPR036259">
    <property type="entry name" value="MFS_trans_sf"/>
</dbReference>
<dbReference type="Proteomes" id="UP000070700">
    <property type="component" value="Unassembled WGS sequence"/>
</dbReference>
<evidence type="ECO:0000256" key="2">
    <source>
        <dbReference type="ARBA" id="ARBA00022692"/>
    </source>
</evidence>
<dbReference type="Gene3D" id="1.20.1250.20">
    <property type="entry name" value="MFS general substrate transporter like domains"/>
    <property type="match status" value="2"/>
</dbReference>